<sequence length="134" mass="16358">MITWDRIKKLDYDHPLLSFIIELTEPREEFCSLLPSSILSQIIEAPNDYRTDISQEFETIFRNFFEDRRRWVEDDFGIMGPEERQQPFYKKPDFWLLENISQTIQEIVYEETSGDPFKPDQTKFRDDLFKLFRF</sequence>
<evidence type="ECO:0000313" key="2">
    <source>
        <dbReference type="Proteomes" id="UP000789396"/>
    </source>
</evidence>
<name>A0A9N9NQD3_9GLOM</name>
<dbReference type="Proteomes" id="UP000789396">
    <property type="component" value="Unassembled WGS sequence"/>
</dbReference>
<dbReference type="AlphaFoldDB" id="A0A9N9NQD3"/>
<dbReference type="EMBL" id="CAJVPZ010040821">
    <property type="protein sequence ID" value="CAG8760434.1"/>
    <property type="molecule type" value="Genomic_DNA"/>
</dbReference>
<reference evidence="1" key="1">
    <citation type="submission" date="2021-06" db="EMBL/GenBank/DDBJ databases">
        <authorList>
            <person name="Kallberg Y."/>
            <person name="Tangrot J."/>
            <person name="Rosling A."/>
        </authorList>
    </citation>
    <scope>NUCLEOTIDE SEQUENCE</scope>
    <source>
        <strain evidence="1">IN212</strain>
    </source>
</reference>
<comment type="caution">
    <text evidence="1">The sequence shown here is derived from an EMBL/GenBank/DDBJ whole genome shotgun (WGS) entry which is preliminary data.</text>
</comment>
<keyword evidence="2" id="KW-1185">Reference proteome</keyword>
<feature type="non-terminal residue" evidence="1">
    <location>
        <position position="134"/>
    </location>
</feature>
<dbReference type="OrthoDB" id="2395424at2759"/>
<accession>A0A9N9NQD3</accession>
<evidence type="ECO:0000313" key="1">
    <source>
        <dbReference type="EMBL" id="CAG8760434.1"/>
    </source>
</evidence>
<protein>
    <submittedName>
        <fullName evidence="1">12235_t:CDS:1</fullName>
    </submittedName>
</protein>
<organism evidence="1 2">
    <name type="scientific">Racocetra fulgida</name>
    <dbReference type="NCBI Taxonomy" id="60492"/>
    <lineage>
        <taxon>Eukaryota</taxon>
        <taxon>Fungi</taxon>
        <taxon>Fungi incertae sedis</taxon>
        <taxon>Mucoromycota</taxon>
        <taxon>Glomeromycotina</taxon>
        <taxon>Glomeromycetes</taxon>
        <taxon>Diversisporales</taxon>
        <taxon>Gigasporaceae</taxon>
        <taxon>Racocetra</taxon>
    </lineage>
</organism>
<gene>
    <name evidence="1" type="ORF">RFULGI_LOCUS14267</name>
</gene>
<proteinExistence type="predicted"/>